<feature type="chain" id="PRO_5035448666" description="beta-glucosidase" evidence="10">
    <location>
        <begin position="20"/>
        <end position="497"/>
    </location>
</feature>
<keyword evidence="4 9" id="KW-0378">Hydrolase</keyword>
<evidence type="ECO:0000256" key="3">
    <source>
        <dbReference type="ARBA" id="ARBA00012744"/>
    </source>
</evidence>
<dbReference type="InterPro" id="IPR001360">
    <property type="entry name" value="Glyco_hydro_1"/>
</dbReference>
<dbReference type="EMBL" id="VTPC01004454">
    <property type="protein sequence ID" value="KAF2897128.1"/>
    <property type="molecule type" value="Genomic_DNA"/>
</dbReference>
<evidence type="ECO:0000256" key="1">
    <source>
        <dbReference type="ARBA" id="ARBA00010838"/>
    </source>
</evidence>
<dbReference type="AlphaFoldDB" id="A0A8K0D0I5"/>
<dbReference type="PRINTS" id="PR00131">
    <property type="entry name" value="GLHYDRLASE1"/>
</dbReference>
<dbReference type="EC" id="3.2.1.21" evidence="3"/>
<comment type="similarity">
    <text evidence="1 8">Belongs to the glycosyl hydrolase 1 family.</text>
</comment>
<comment type="caution">
    <text evidence="11">The sequence shown here is derived from an EMBL/GenBank/DDBJ whole genome shotgun (WGS) entry which is preliminary data.</text>
</comment>
<dbReference type="FunFam" id="3.20.20.80:FF:000013">
    <property type="entry name" value="lactase-phlorizin hydrolase"/>
    <property type="match status" value="1"/>
</dbReference>
<dbReference type="PROSITE" id="PS00653">
    <property type="entry name" value="GLYCOSYL_HYDROL_F1_2"/>
    <property type="match status" value="1"/>
</dbReference>
<sequence length="497" mass="57155">MKRLLGLFAVAAVIFGLDSTSINLEKFPDDFIFGTASSAYQTEGAWNADGKGENIWDHFVHKFPEKIADGRNGDITCDSYHKYKKDVVLLKKLGVNFYRFSLSWTRILPTGFPHRINQAGIDYYNNLINELLANGIEPIVTIYHWDLPLELQKLGGITNSLFADWFEDFSRVVFENFGDRVKFWLTINEPRLICVFGHSTGVFAPGIQSGGIGEYLCNYNVIKAHARSYHLYHKSFRPTQKGRIGLVIDCQWYEPATNSTEDIEAAERKLQFDCGFYGHPVFSKKGDYPQVVKDFVAERSEIEGFPSTRLVLFTQQEIEYIRGTSDFVALNHYTTYYAANDKTITPFTEHPSSAKDSRVHIWQDEDWPSGIFPEFRTVPWGFRKLLKWLKDNYDDPDIYVTENGFSDDNKNLHDRGRVNYTTLYLSALLDAIYKDGVKVKGYAAWSFLDYFEWASGYTIGFGLHQVNFTDPNRPRLPKDSVKTYTSIIKNRKLTPID</sequence>
<dbReference type="Gene3D" id="3.20.20.80">
    <property type="entry name" value="Glycosidases"/>
    <property type="match status" value="1"/>
</dbReference>
<evidence type="ECO:0000256" key="5">
    <source>
        <dbReference type="ARBA" id="ARBA00023180"/>
    </source>
</evidence>
<reference evidence="11" key="1">
    <citation type="submission" date="2019-08" db="EMBL/GenBank/DDBJ databases">
        <title>The genome of the North American firefly Photinus pyralis.</title>
        <authorList>
            <consortium name="Photinus pyralis genome working group"/>
            <person name="Fallon T.R."/>
            <person name="Sander Lower S.E."/>
            <person name="Weng J.-K."/>
        </authorList>
    </citation>
    <scope>NUCLEOTIDE SEQUENCE</scope>
    <source>
        <strain evidence="11">TRF0915ILg1</strain>
        <tissue evidence="11">Whole body</tissue>
    </source>
</reference>
<dbReference type="PANTHER" id="PTHR10353:SF36">
    <property type="entry name" value="LP05116P"/>
    <property type="match status" value="1"/>
</dbReference>
<dbReference type="InterPro" id="IPR033132">
    <property type="entry name" value="GH_1_N_CS"/>
</dbReference>
<dbReference type="Pfam" id="PF00232">
    <property type="entry name" value="Glyco_hydro_1"/>
    <property type="match status" value="1"/>
</dbReference>
<keyword evidence="12" id="KW-1185">Reference proteome</keyword>
<dbReference type="PANTHER" id="PTHR10353">
    <property type="entry name" value="GLYCOSYL HYDROLASE"/>
    <property type="match status" value="1"/>
</dbReference>
<evidence type="ECO:0000256" key="7">
    <source>
        <dbReference type="PROSITE-ProRule" id="PRU10055"/>
    </source>
</evidence>
<feature type="signal peptide" evidence="10">
    <location>
        <begin position="1"/>
        <end position="19"/>
    </location>
</feature>
<keyword evidence="5" id="KW-0325">Glycoprotein</keyword>
<proteinExistence type="inferred from homology"/>
<dbReference type="GO" id="GO:0008422">
    <property type="term" value="F:beta-glucosidase activity"/>
    <property type="evidence" value="ECO:0007669"/>
    <property type="project" value="TreeGrafter"/>
</dbReference>
<evidence type="ECO:0000313" key="11">
    <source>
        <dbReference type="EMBL" id="KAF2897128.1"/>
    </source>
</evidence>
<keyword evidence="10" id="KW-0732">Signal</keyword>
<keyword evidence="6 9" id="KW-0326">Glycosidase</keyword>
<name>A0A8K0D0I5_IGNLU</name>
<organism evidence="11 12">
    <name type="scientific">Ignelater luminosus</name>
    <name type="common">Cucubano</name>
    <name type="synonym">Pyrophorus luminosus</name>
    <dbReference type="NCBI Taxonomy" id="2038154"/>
    <lineage>
        <taxon>Eukaryota</taxon>
        <taxon>Metazoa</taxon>
        <taxon>Ecdysozoa</taxon>
        <taxon>Arthropoda</taxon>
        <taxon>Hexapoda</taxon>
        <taxon>Insecta</taxon>
        <taxon>Pterygota</taxon>
        <taxon>Neoptera</taxon>
        <taxon>Endopterygota</taxon>
        <taxon>Coleoptera</taxon>
        <taxon>Polyphaga</taxon>
        <taxon>Elateriformia</taxon>
        <taxon>Elateroidea</taxon>
        <taxon>Elateridae</taxon>
        <taxon>Agrypninae</taxon>
        <taxon>Pyrophorini</taxon>
        <taxon>Ignelater</taxon>
    </lineage>
</organism>
<evidence type="ECO:0000256" key="10">
    <source>
        <dbReference type="SAM" id="SignalP"/>
    </source>
</evidence>
<feature type="active site" description="Nucleophile" evidence="7">
    <location>
        <position position="402"/>
    </location>
</feature>
<dbReference type="GO" id="GO:0005975">
    <property type="term" value="P:carbohydrate metabolic process"/>
    <property type="evidence" value="ECO:0007669"/>
    <property type="project" value="InterPro"/>
</dbReference>
<dbReference type="SUPFAM" id="SSF51445">
    <property type="entry name" value="(Trans)glycosidases"/>
    <property type="match status" value="1"/>
</dbReference>
<evidence type="ECO:0000256" key="4">
    <source>
        <dbReference type="ARBA" id="ARBA00022801"/>
    </source>
</evidence>
<dbReference type="OrthoDB" id="65569at2759"/>
<dbReference type="PROSITE" id="PS00572">
    <property type="entry name" value="GLYCOSYL_HYDROL_F1_1"/>
    <property type="match status" value="1"/>
</dbReference>
<dbReference type="InterPro" id="IPR017853">
    <property type="entry name" value="GH"/>
</dbReference>
<evidence type="ECO:0000256" key="2">
    <source>
        <dbReference type="ARBA" id="ARBA00011738"/>
    </source>
</evidence>
<evidence type="ECO:0000313" key="12">
    <source>
        <dbReference type="Proteomes" id="UP000801492"/>
    </source>
</evidence>
<evidence type="ECO:0000256" key="6">
    <source>
        <dbReference type="ARBA" id="ARBA00023295"/>
    </source>
</evidence>
<dbReference type="InterPro" id="IPR018120">
    <property type="entry name" value="Glyco_hydro_1_AS"/>
</dbReference>
<accession>A0A8K0D0I5</accession>
<gene>
    <name evidence="11" type="ORF">ILUMI_09049</name>
</gene>
<protein>
    <recommendedName>
        <fullName evidence="3">beta-glucosidase</fullName>
        <ecNumber evidence="3">3.2.1.21</ecNumber>
    </recommendedName>
</protein>
<evidence type="ECO:0000256" key="8">
    <source>
        <dbReference type="RuleBase" id="RU003690"/>
    </source>
</evidence>
<dbReference type="Proteomes" id="UP000801492">
    <property type="component" value="Unassembled WGS sequence"/>
</dbReference>
<evidence type="ECO:0000256" key="9">
    <source>
        <dbReference type="RuleBase" id="RU004468"/>
    </source>
</evidence>
<comment type="subunit">
    <text evidence="2">Homodimer.</text>
</comment>